<feature type="region of interest" description="Disordered" evidence="1">
    <location>
        <begin position="1"/>
        <end position="34"/>
    </location>
</feature>
<dbReference type="SUPFAM" id="SSF51261">
    <property type="entry name" value="Duplicated hybrid motif"/>
    <property type="match status" value="1"/>
</dbReference>
<dbReference type="PANTHER" id="PTHR21666">
    <property type="entry name" value="PEPTIDASE-RELATED"/>
    <property type="match status" value="1"/>
</dbReference>
<comment type="caution">
    <text evidence="3">The sequence shown here is derived from an EMBL/GenBank/DDBJ whole genome shotgun (WGS) entry which is preliminary data.</text>
</comment>
<dbReference type="EMBL" id="WVUH01000689">
    <property type="protein sequence ID" value="MBO4210933.1"/>
    <property type="molecule type" value="Genomic_DNA"/>
</dbReference>
<protein>
    <submittedName>
        <fullName evidence="3">Peptidoglycan DD-metalloendopeptidase family protein</fullName>
    </submittedName>
</protein>
<dbReference type="Pfam" id="PF01551">
    <property type="entry name" value="Peptidase_M23"/>
    <property type="match status" value="1"/>
</dbReference>
<sequence>PTATLKKKTPAPRATSTPAKPKPKPKPKAAWVNPMPSGDVTSCYGMRWGVLHAGIDLAAPAGTPVRAAAAGTVVNAGWDFAGYGISVVVDHGNGYLTHYAHLSATAVAVGDRVTAGRTIGAEGSTGDSTGPHLHFEVHQGQLWSQIEPAAFMRARGVDLGC</sequence>
<gene>
    <name evidence="3" type="ORF">GSF22_33825</name>
</gene>
<dbReference type="Gene3D" id="2.70.70.10">
    <property type="entry name" value="Glucose Permease (Domain IIA)"/>
    <property type="match status" value="1"/>
</dbReference>
<dbReference type="InterPro" id="IPR050570">
    <property type="entry name" value="Cell_wall_metabolism_enzyme"/>
</dbReference>
<feature type="non-terminal residue" evidence="3">
    <location>
        <position position="1"/>
    </location>
</feature>
<accession>A0ABS3W2T2</accession>
<keyword evidence="4" id="KW-1185">Reference proteome</keyword>
<name>A0ABS3W2T2_MICEH</name>
<dbReference type="RefSeq" id="WP_208817961.1">
    <property type="nucleotide sequence ID" value="NZ_WVUH01000689.1"/>
</dbReference>
<dbReference type="Proteomes" id="UP000823521">
    <property type="component" value="Unassembled WGS sequence"/>
</dbReference>
<proteinExistence type="predicted"/>
<organism evidence="3 4">
    <name type="scientific">Micromonospora echinofusca</name>
    <dbReference type="NCBI Taxonomy" id="47858"/>
    <lineage>
        <taxon>Bacteria</taxon>
        <taxon>Bacillati</taxon>
        <taxon>Actinomycetota</taxon>
        <taxon>Actinomycetes</taxon>
        <taxon>Micromonosporales</taxon>
        <taxon>Micromonosporaceae</taxon>
        <taxon>Micromonospora</taxon>
    </lineage>
</organism>
<feature type="domain" description="M23ase beta-sheet core" evidence="2">
    <location>
        <begin position="52"/>
        <end position="140"/>
    </location>
</feature>
<evidence type="ECO:0000313" key="4">
    <source>
        <dbReference type="Proteomes" id="UP000823521"/>
    </source>
</evidence>
<evidence type="ECO:0000256" key="1">
    <source>
        <dbReference type="SAM" id="MobiDB-lite"/>
    </source>
</evidence>
<feature type="compositionally biased region" description="Basic residues" evidence="1">
    <location>
        <begin position="1"/>
        <end position="10"/>
    </location>
</feature>
<evidence type="ECO:0000259" key="2">
    <source>
        <dbReference type="Pfam" id="PF01551"/>
    </source>
</evidence>
<dbReference type="InterPro" id="IPR011055">
    <property type="entry name" value="Dup_hybrid_motif"/>
</dbReference>
<dbReference type="PANTHER" id="PTHR21666:SF270">
    <property type="entry name" value="MUREIN HYDROLASE ACTIVATOR ENVC"/>
    <property type="match status" value="1"/>
</dbReference>
<dbReference type="InterPro" id="IPR016047">
    <property type="entry name" value="M23ase_b-sheet_dom"/>
</dbReference>
<dbReference type="CDD" id="cd12797">
    <property type="entry name" value="M23_peptidase"/>
    <property type="match status" value="1"/>
</dbReference>
<evidence type="ECO:0000313" key="3">
    <source>
        <dbReference type="EMBL" id="MBO4210933.1"/>
    </source>
</evidence>
<reference evidence="3 4" key="1">
    <citation type="submission" date="2019-12" db="EMBL/GenBank/DDBJ databases">
        <title>Whole genome sequencing of endophytic Actinobacterium Micromonospora sp. MPMI6T.</title>
        <authorList>
            <person name="Evv R."/>
            <person name="Podile A.R."/>
        </authorList>
    </citation>
    <scope>NUCLEOTIDE SEQUENCE [LARGE SCALE GENOMIC DNA]</scope>
    <source>
        <strain evidence="3 4">MPMI6</strain>
    </source>
</reference>